<dbReference type="GO" id="GO:0009263">
    <property type="term" value="P:deoxyribonucleotide biosynthetic process"/>
    <property type="evidence" value="ECO:0007669"/>
    <property type="project" value="InterPro"/>
</dbReference>
<feature type="transmembrane region" description="Helical" evidence="2">
    <location>
        <begin position="158"/>
        <end position="179"/>
    </location>
</feature>
<keyword evidence="2" id="KW-0472">Membrane</keyword>
<dbReference type="InterPro" id="IPR030475">
    <property type="entry name" value="RNR_small_AS"/>
</dbReference>
<comment type="similarity">
    <text evidence="1">Belongs to the ribonucleoside diphosphate reductase small chain family.</text>
</comment>
<sequence>MSVEPILNPDNSQLTMFPIKYDKIRKCYKDQVACFWTPEEIDFSKDYEDFLKCSPDEQHFIKMILAFFASSDGIVNWNLSERFIKDVQIMEAKTAYTFQMAMENIHSEVYSLMLENLIKNKDEKTYLFEAIKTVDSVKLMSEWAIRWISSSESYAKRLVAFAIIEGIMFSGAFAAIFWIKKYKGNGSQFLQGLVKSNEFIARDEGLHTVFACEMYKLLENKLTQEELQKIIKEGVIISKIFITESLPCRLIGINSDSMCQYIEYVADTLSINLGYNKIYNSDNPFSFMNTIGMTQKTNFFESRPTEYQRASVFNTSKVIINNEDF</sequence>
<dbReference type="PROSITE" id="PS00368">
    <property type="entry name" value="RIBORED_SMALL"/>
    <property type="match status" value="1"/>
</dbReference>
<dbReference type="InterPro" id="IPR012348">
    <property type="entry name" value="RNR-like"/>
</dbReference>
<keyword evidence="2" id="KW-0812">Transmembrane</keyword>
<dbReference type="EMBL" id="MN739515">
    <property type="protein sequence ID" value="QHT09775.1"/>
    <property type="molecule type" value="Genomic_DNA"/>
</dbReference>
<dbReference type="InterPro" id="IPR033909">
    <property type="entry name" value="RNR_small"/>
</dbReference>
<dbReference type="PANTHER" id="PTHR23409">
    <property type="entry name" value="RIBONUCLEOSIDE-DIPHOSPHATE REDUCTASE SMALL CHAIN"/>
    <property type="match status" value="1"/>
</dbReference>
<organism evidence="3">
    <name type="scientific">viral metagenome</name>
    <dbReference type="NCBI Taxonomy" id="1070528"/>
    <lineage>
        <taxon>unclassified sequences</taxon>
        <taxon>metagenomes</taxon>
        <taxon>organismal metagenomes</taxon>
    </lineage>
</organism>
<dbReference type="SUPFAM" id="SSF47240">
    <property type="entry name" value="Ferritin-like"/>
    <property type="match status" value="1"/>
</dbReference>
<dbReference type="PANTHER" id="PTHR23409:SF18">
    <property type="entry name" value="RIBONUCLEOSIDE-DIPHOSPHATE REDUCTASE SUBUNIT M2"/>
    <property type="match status" value="1"/>
</dbReference>
<dbReference type="GO" id="GO:0016491">
    <property type="term" value="F:oxidoreductase activity"/>
    <property type="evidence" value="ECO:0007669"/>
    <property type="project" value="InterPro"/>
</dbReference>
<dbReference type="CDD" id="cd01049">
    <property type="entry name" value="RNRR2"/>
    <property type="match status" value="1"/>
</dbReference>
<evidence type="ECO:0000313" key="3">
    <source>
        <dbReference type="EMBL" id="QHT09775.1"/>
    </source>
</evidence>
<dbReference type="InterPro" id="IPR000358">
    <property type="entry name" value="RNR_small_fam"/>
</dbReference>
<protein>
    <submittedName>
        <fullName evidence="3">Uncharacterized protein</fullName>
    </submittedName>
</protein>
<name>A0A6C0D241_9ZZZZ</name>
<dbReference type="AlphaFoldDB" id="A0A6C0D241"/>
<keyword evidence="2" id="KW-1133">Transmembrane helix</keyword>
<dbReference type="Gene3D" id="1.10.620.20">
    <property type="entry name" value="Ribonucleotide Reductase, subunit A"/>
    <property type="match status" value="1"/>
</dbReference>
<accession>A0A6C0D241</accession>
<dbReference type="Pfam" id="PF00268">
    <property type="entry name" value="Ribonuc_red_sm"/>
    <property type="match status" value="1"/>
</dbReference>
<evidence type="ECO:0000256" key="1">
    <source>
        <dbReference type="ARBA" id="ARBA00009303"/>
    </source>
</evidence>
<reference evidence="3" key="1">
    <citation type="journal article" date="2020" name="Nature">
        <title>Giant virus diversity and host interactions through global metagenomics.</title>
        <authorList>
            <person name="Schulz F."/>
            <person name="Roux S."/>
            <person name="Paez-Espino D."/>
            <person name="Jungbluth S."/>
            <person name="Walsh D.A."/>
            <person name="Denef V.J."/>
            <person name="McMahon K.D."/>
            <person name="Konstantinidis K.T."/>
            <person name="Eloe-Fadrosh E.A."/>
            <person name="Kyrpides N.C."/>
            <person name="Woyke T."/>
        </authorList>
    </citation>
    <scope>NUCLEOTIDE SEQUENCE</scope>
    <source>
        <strain evidence="3">GVMAG-M-3300023174-102</strain>
    </source>
</reference>
<proteinExistence type="inferred from homology"/>
<evidence type="ECO:0000256" key="2">
    <source>
        <dbReference type="SAM" id="Phobius"/>
    </source>
</evidence>
<dbReference type="InterPro" id="IPR009078">
    <property type="entry name" value="Ferritin-like_SF"/>
</dbReference>